<dbReference type="InterPro" id="IPR018060">
    <property type="entry name" value="HTH_AraC"/>
</dbReference>
<organism evidence="6 7">
    <name type="scientific">Actinopolymorpha rutila</name>
    <dbReference type="NCBI Taxonomy" id="446787"/>
    <lineage>
        <taxon>Bacteria</taxon>
        <taxon>Bacillati</taxon>
        <taxon>Actinomycetota</taxon>
        <taxon>Actinomycetes</taxon>
        <taxon>Propionibacteriales</taxon>
        <taxon>Actinopolymorphaceae</taxon>
        <taxon>Actinopolymorpha</taxon>
    </lineage>
</organism>
<evidence type="ECO:0000313" key="6">
    <source>
        <dbReference type="EMBL" id="NYH88083.1"/>
    </source>
</evidence>
<dbReference type="AlphaFoldDB" id="A0A852Z6S9"/>
<keyword evidence="7" id="KW-1185">Reference proteome</keyword>
<keyword evidence="1" id="KW-0805">Transcription regulation</keyword>
<dbReference type="PANTHER" id="PTHR46796:SF6">
    <property type="entry name" value="ARAC SUBFAMILY"/>
    <property type="match status" value="1"/>
</dbReference>
<comment type="caution">
    <text evidence="6">The sequence shown here is derived from an EMBL/GenBank/DDBJ whole genome shotgun (WGS) entry which is preliminary data.</text>
</comment>
<evidence type="ECO:0000256" key="3">
    <source>
        <dbReference type="ARBA" id="ARBA00023163"/>
    </source>
</evidence>
<dbReference type="Pfam" id="PF14525">
    <property type="entry name" value="AraC_binding_2"/>
    <property type="match status" value="1"/>
</dbReference>
<dbReference type="PRINTS" id="PR00032">
    <property type="entry name" value="HTHARAC"/>
</dbReference>
<feature type="domain" description="HTH araC/xylS-type" evidence="5">
    <location>
        <begin position="223"/>
        <end position="324"/>
    </location>
</feature>
<dbReference type="SUPFAM" id="SSF46689">
    <property type="entry name" value="Homeodomain-like"/>
    <property type="match status" value="1"/>
</dbReference>
<dbReference type="Proteomes" id="UP000579605">
    <property type="component" value="Unassembled WGS sequence"/>
</dbReference>
<dbReference type="EMBL" id="JACBZH010000001">
    <property type="protein sequence ID" value="NYH88083.1"/>
    <property type="molecule type" value="Genomic_DNA"/>
</dbReference>
<dbReference type="GO" id="GO:0043565">
    <property type="term" value="F:sequence-specific DNA binding"/>
    <property type="evidence" value="ECO:0007669"/>
    <property type="project" value="InterPro"/>
</dbReference>
<name>A0A852Z6S9_9ACTN</name>
<dbReference type="PROSITE" id="PS01124">
    <property type="entry name" value="HTH_ARAC_FAMILY_2"/>
    <property type="match status" value="1"/>
</dbReference>
<keyword evidence="2 6" id="KW-0238">DNA-binding</keyword>
<reference evidence="6 7" key="1">
    <citation type="submission" date="2020-07" db="EMBL/GenBank/DDBJ databases">
        <title>Sequencing the genomes of 1000 actinobacteria strains.</title>
        <authorList>
            <person name="Klenk H.-P."/>
        </authorList>
    </citation>
    <scope>NUCLEOTIDE SEQUENCE [LARGE SCALE GENOMIC DNA]</scope>
    <source>
        <strain evidence="6 7">DSM 18448</strain>
    </source>
</reference>
<sequence>MGRMHRLLDTDELAPAERLEAWRELTSHTLLTSTEVDADRADGFRAALAATELGAGGVATLRCSSLRSLRTPNLIRRADPEAYTVALVQSGRQCVDHAGRRAVVGPGDLLVCSTSLPFTACVTADGVAASVVAQVPRAMVPLPHDKVIRLLAVPFSGRDGMGDLLARFLAHLTSRAPSATPGDSAGSVRLGAVLVDVLTALLADHVDADDSPPPGPRRQVLYLQIQAFIQSHLADPGLTPGAVAAANHVSTRYLHQIFEQHGRSVGAWIRELRLDRCRADLADPTQQLTPVSQVGARWGFTQAAAFSRTFRAAYGLPPREYRRQTLARRPTDQTLARRPTGDR</sequence>
<dbReference type="GO" id="GO:0003700">
    <property type="term" value="F:DNA-binding transcription factor activity"/>
    <property type="evidence" value="ECO:0007669"/>
    <property type="project" value="InterPro"/>
</dbReference>
<protein>
    <submittedName>
        <fullName evidence="6">AraC-like DNA-binding protein</fullName>
    </submittedName>
</protein>
<dbReference type="InterPro" id="IPR020449">
    <property type="entry name" value="Tscrpt_reg_AraC-type_HTH"/>
</dbReference>
<evidence type="ECO:0000313" key="7">
    <source>
        <dbReference type="Proteomes" id="UP000579605"/>
    </source>
</evidence>
<gene>
    <name evidence="6" type="ORF">F4554_000721</name>
</gene>
<dbReference type="InterPro" id="IPR050204">
    <property type="entry name" value="AraC_XylS_family_regulators"/>
</dbReference>
<dbReference type="SMART" id="SM00342">
    <property type="entry name" value="HTH_ARAC"/>
    <property type="match status" value="1"/>
</dbReference>
<dbReference type="InterPro" id="IPR035418">
    <property type="entry name" value="AraC-bd_2"/>
</dbReference>
<accession>A0A852Z6S9</accession>
<dbReference type="PANTHER" id="PTHR46796">
    <property type="entry name" value="HTH-TYPE TRANSCRIPTIONAL ACTIVATOR RHAS-RELATED"/>
    <property type="match status" value="1"/>
</dbReference>
<evidence type="ECO:0000259" key="5">
    <source>
        <dbReference type="PROSITE" id="PS01124"/>
    </source>
</evidence>
<dbReference type="Gene3D" id="1.10.10.60">
    <property type="entry name" value="Homeodomain-like"/>
    <property type="match status" value="1"/>
</dbReference>
<evidence type="ECO:0000256" key="4">
    <source>
        <dbReference type="SAM" id="MobiDB-lite"/>
    </source>
</evidence>
<keyword evidence="3" id="KW-0804">Transcription</keyword>
<dbReference type="InterPro" id="IPR009057">
    <property type="entry name" value="Homeodomain-like_sf"/>
</dbReference>
<proteinExistence type="predicted"/>
<evidence type="ECO:0000256" key="1">
    <source>
        <dbReference type="ARBA" id="ARBA00023015"/>
    </source>
</evidence>
<dbReference type="Pfam" id="PF12833">
    <property type="entry name" value="HTH_18"/>
    <property type="match status" value="1"/>
</dbReference>
<feature type="region of interest" description="Disordered" evidence="4">
    <location>
        <begin position="324"/>
        <end position="343"/>
    </location>
</feature>
<evidence type="ECO:0000256" key="2">
    <source>
        <dbReference type="ARBA" id="ARBA00023125"/>
    </source>
</evidence>